<evidence type="ECO:0000313" key="1">
    <source>
        <dbReference type="EMBL" id="KIW87095.1"/>
    </source>
</evidence>
<name>A0A0D2H8A3_CLAB1</name>
<dbReference type="HOGENOM" id="CLU_2049466_0_0_1"/>
<sequence length="146" mass="16924">MTPDSSKQENQLLEEELTERATILEHLQHTVHALEGQIDQAIQQKDEADPCVANVEEYNRTLLLGFANKHALNPREIEELNICKSNEWRNLRQAFEMSQHTCAELVAANEELVKAADDQNEQESQFREDSDVLKKKMQDFLQNFRS</sequence>
<dbReference type="Proteomes" id="UP000053789">
    <property type="component" value="Unassembled WGS sequence"/>
</dbReference>
<proteinExistence type="predicted"/>
<keyword evidence="2" id="KW-1185">Reference proteome</keyword>
<gene>
    <name evidence="1" type="ORF">Z519_12206</name>
</gene>
<dbReference type="VEuPathDB" id="FungiDB:Z519_12206"/>
<evidence type="ECO:0000313" key="2">
    <source>
        <dbReference type="Proteomes" id="UP000053789"/>
    </source>
</evidence>
<protein>
    <submittedName>
        <fullName evidence="1">Uncharacterized protein</fullName>
    </submittedName>
</protein>
<accession>A0A0D2H8A3</accession>
<dbReference type="OrthoDB" id="4121251at2759"/>
<dbReference type="RefSeq" id="XP_016613764.1">
    <property type="nucleotide sequence ID" value="XM_016769912.1"/>
</dbReference>
<dbReference type="AlphaFoldDB" id="A0A0D2H8A3"/>
<dbReference type="EMBL" id="KN847006">
    <property type="protein sequence ID" value="KIW87095.1"/>
    <property type="molecule type" value="Genomic_DNA"/>
</dbReference>
<dbReference type="GeneID" id="27705134"/>
<organism evidence="1 2">
    <name type="scientific">Cladophialophora bantiana (strain ATCC 10958 / CBS 173.52 / CDC B-1940 / NIH 8579)</name>
    <name type="common">Xylohypha bantiana</name>
    <dbReference type="NCBI Taxonomy" id="1442370"/>
    <lineage>
        <taxon>Eukaryota</taxon>
        <taxon>Fungi</taxon>
        <taxon>Dikarya</taxon>
        <taxon>Ascomycota</taxon>
        <taxon>Pezizomycotina</taxon>
        <taxon>Eurotiomycetes</taxon>
        <taxon>Chaetothyriomycetidae</taxon>
        <taxon>Chaetothyriales</taxon>
        <taxon>Herpotrichiellaceae</taxon>
        <taxon>Cladophialophora</taxon>
    </lineage>
</organism>
<reference evidence="1" key="1">
    <citation type="submission" date="2015-01" db="EMBL/GenBank/DDBJ databases">
        <title>The Genome Sequence of Cladophialophora bantiana CBS 173.52.</title>
        <authorList>
            <consortium name="The Broad Institute Genomics Platform"/>
            <person name="Cuomo C."/>
            <person name="de Hoog S."/>
            <person name="Gorbushina A."/>
            <person name="Stielow B."/>
            <person name="Teixiera M."/>
            <person name="Abouelleil A."/>
            <person name="Chapman S.B."/>
            <person name="Priest M."/>
            <person name="Young S.K."/>
            <person name="Wortman J."/>
            <person name="Nusbaum C."/>
            <person name="Birren B."/>
        </authorList>
    </citation>
    <scope>NUCLEOTIDE SEQUENCE [LARGE SCALE GENOMIC DNA]</scope>
    <source>
        <strain evidence="1">CBS 173.52</strain>
    </source>
</reference>